<dbReference type="EMBL" id="FOXH01000001">
    <property type="protein sequence ID" value="SFP04030.1"/>
    <property type="molecule type" value="Genomic_DNA"/>
</dbReference>
<keyword evidence="2" id="KW-1185">Reference proteome</keyword>
<sequence>MIEKAKVPPLLTAQWKSLKKGRNARYRSGRFRDHFMKQFNISSVDYFYKIINGKIDIDPGYIKFAQDLMNNVRNIR</sequence>
<evidence type="ECO:0000313" key="2">
    <source>
        <dbReference type="Proteomes" id="UP000199306"/>
    </source>
</evidence>
<protein>
    <submittedName>
        <fullName evidence="1">Uncharacterized protein</fullName>
    </submittedName>
</protein>
<dbReference type="STRING" id="1079859.SAMN04515674_101107"/>
<name>A0A1I5M3G1_9BACT</name>
<proteinExistence type="predicted"/>
<accession>A0A1I5M3G1</accession>
<reference evidence="1 2" key="1">
    <citation type="submission" date="2016-10" db="EMBL/GenBank/DDBJ databases">
        <authorList>
            <person name="de Groot N.N."/>
        </authorList>
    </citation>
    <scope>NUCLEOTIDE SEQUENCE [LARGE SCALE GENOMIC DNA]</scope>
    <source>
        <strain evidence="2">E92,LMG 26720,CCM 7988</strain>
    </source>
</reference>
<organism evidence="1 2">
    <name type="scientific">Pseudarcicella hirudinis</name>
    <dbReference type="NCBI Taxonomy" id="1079859"/>
    <lineage>
        <taxon>Bacteria</taxon>
        <taxon>Pseudomonadati</taxon>
        <taxon>Bacteroidota</taxon>
        <taxon>Cytophagia</taxon>
        <taxon>Cytophagales</taxon>
        <taxon>Flectobacillaceae</taxon>
        <taxon>Pseudarcicella</taxon>
    </lineage>
</organism>
<dbReference type="RefSeq" id="WP_092010519.1">
    <property type="nucleotide sequence ID" value="NZ_JBHLXN010000001.1"/>
</dbReference>
<gene>
    <name evidence="1" type="ORF">SAMN04515674_101107</name>
</gene>
<dbReference type="Proteomes" id="UP000199306">
    <property type="component" value="Unassembled WGS sequence"/>
</dbReference>
<evidence type="ECO:0000313" key="1">
    <source>
        <dbReference type="EMBL" id="SFP04030.1"/>
    </source>
</evidence>
<dbReference type="AlphaFoldDB" id="A0A1I5M3G1"/>